<proteinExistence type="predicted"/>
<dbReference type="EMBL" id="VSSQ01000449">
    <property type="protein sequence ID" value="MPL94984.1"/>
    <property type="molecule type" value="Genomic_DNA"/>
</dbReference>
<gene>
    <name evidence="1" type="ORF">SDC9_41147</name>
</gene>
<protein>
    <submittedName>
        <fullName evidence="1">Uncharacterized protein</fullName>
    </submittedName>
</protein>
<organism evidence="1">
    <name type="scientific">bioreactor metagenome</name>
    <dbReference type="NCBI Taxonomy" id="1076179"/>
    <lineage>
        <taxon>unclassified sequences</taxon>
        <taxon>metagenomes</taxon>
        <taxon>ecological metagenomes</taxon>
    </lineage>
</organism>
<sequence length="206" mass="23270">MGAINDGGCTRRLAPGSSTCRRWWAQYDCGCTRRLRPSGAKAANRIFPPRRARKSEICSAKIAGYAVDPPPRRLASPFRFAPGLAQLRASLTAHPAVTSRTPNQKKRNHTSSFTHIEIEMEYKKNPHAGFSPAFFQRGCDSCVGEAQMGKAHLRRHANLRFARISRSRAPERKENAIREDSRRRASRRLACRLKRAKPAWAYSRLN</sequence>
<dbReference type="AlphaFoldDB" id="A0A644VU86"/>
<comment type="caution">
    <text evidence="1">The sequence shown here is derived from an EMBL/GenBank/DDBJ whole genome shotgun (WGS) entry which is preliminary data.</text>
</comment>
<reference evidence="1" key="1">
    <citation type="submission" date="2019-08" db="EMBL/GenBank/DDBJ databases">
        <authorList>
            <person name="Kucharzyk K."/>
            <person name="Murdoch R.W."/>
            <person name="Higgins S."/>
            <person name="Loffler F."/>
        </authorList>
    </citation>
    <scope>NUCLEOTIDE SEQUENCE</scope>
</reference>
<evidence type="ECO:0000313" key="1">
    <source>
        <dbReference type="EMBL" id="MPL94984.1"/>
    </source>
</evidence>
<name>A0A644VU86_9ZZZZ</name>
<accession>A0A644VU86</accession>